<feature type="domain" description="DYW" evidence="4">
    <location>
        <begin position="671"/>
        <end position="767"/>
    </location>
</feature>
<dbReference type="GO" id="GO:0009451">
    <property type="term" value="P:RNA modification"/>
    <property type="evidence" value="ECO:0007669"/>
    <property type="project" value="InterPro"/>
</dbReference>
<dbReference type="InterPro" id="IPR011990">
    <property type="entry name" value="TPR-like_helical_dom_sf"/>
</dbReference>
<dbReference type="Pfam" id="PF14432">
    <property type="entry name" value="DYW_deaminase"/>
    <property type="match status" value="1"/>
</dbReference>
<dbReference type="FunFam" id="1.25.40.10:FF:000381">
    <property type="entry name" value="Pentatricopeptide repeat-containing protein"/>
    <property type="match status" value="1"/>
</dbReference>
<dbReference type="InterPro" id="IPR046960">
    <property type="entry name" value="PPR_At4g14850-like_plant"/>
</dbReference>
<evidence type="ECO:0000259" key="4">
    <source>
        <dbReference type="Pfam" id="PF14432"/>
    </source>
</evidence>
<name>A0A2P2PNB3_RHIMU</name>
<keyword evidence="2" id="KW-0677">Repeat</keyword>
<dbReference type="InterPro" id="IPR046848">
    <property type="entry name" value="E_motif"/>
</dbReference>
<dbReference type="PROSITE" id="PS51375">
    <property type="entry name" value="PPR"/>
    <property type="match status" value="3"/>
</dbReference>
<feature type="repeat" description="PPR" evidence="3">
    <location>
        <begin position="428"/>
        <end position="462"/>
    </location>
</feature>
<dbReference type="EMBL" id="GGEC01075625">
    <property type="protein sequence ID" value="MBX56109.1"/>
    <property type="molecule type" value="Transcribed_RNA"/>
</dbReference>
<feature type="repeat" description="PPR" evidence="3">
    <location>
        <begin position="113"/>
        <end position="147"/>
    </location>
</feature>
<dbReference type="Gene3D" id="1.25.40.10">
    <property type="entry name" value="Tetratricopeptide repeat domain"/>
    <property type="match status" value="5"/>
</dbReference>
<dbReference type="AlphaFoldDB" id="A0A2P2PNB3"/>
<feature type="repeat" description="PPR" evidence="3">
    <location>
        <begin position="491"/>
        <end position="526"/>
    </location>
</feature>
<dbReference type="Pfam" id="PF13041">
    <property type="entry name" value="PPR_2"/>
    <property type="match status" value="1"/>
</dbReference>
<accession>A0A2P2PNB3</accession>
<evidence type="ECO:0000256" key="1">
    <source>
        <dbReference type="ARBA" id="ARBA00006643"/>
    </source>
</evidence>
<evidence type="ECO:0000313" key="5">
    <source>
        <dbReference type="EMBL" id="MBX56109.1"/>
    </source>
</evidence>
<dbReference type="PANTHER" id="PTHR24015">
    <property type="entry name" value="OS07G0578800 PROTEIN-RELATED"/>
    <property type="match status" value="1"/>
</dbReference>
<dbReference type="PANTHER" id="PTHR24015:SF1703">
    <property type="entry name" value="OS12G0289800 PROTEIN"/>
    <property type="match status" value="1"/>
</dbReference>
<protein>
    <submittedName>
        <fullName evidence="5">Pentatricopeptide repeat-containing protein At1g71420</fullName>
    </submittedName>
</protein>
<organism evidence="5">
    <name type="scientific">Rhizophora mucronata</name>
    <name type="common">Asiatic mangrove</name>
    <dbReference type="NCBI Taxonomy" id="61149"/>
    <lineage>
        <taxon>Eukaryota</taxon>
        <taxon>Viridiplantae</taxon>
        <taxon>Streptophyta</taxon>
        <taxon>Embryophyta</taxon>
        <taxon>Tracheophyta</taxon>
        <taxon>Spermatophyta</taxon>
        <taxon>Magnoliopsida</taxon>
        <taxon>eudicotyledons</taxon>
        <taxon>Gunneridae</taxon>
        <taxon>Pentapetalae</taxon>
        <taxon>rosids</taxon>
        <taxon>fabids</taxon>
        <taxon>Malpighiales</taxon>
        <taxon>Rhizophoraceae</taxon>
        <taxon>Rhizophora</taxon>
    </lineage>
</organism>
<comment type="similarity">
    <text evidence="1">Belongs to the PPR family. PCMP-H subfamily.</text>
</comment>
<dbReference type="SUPFAM" id="SSF48452">
    <property type="entry name" value="TPR-like"/>
    <property type="match status" value="1"/>
</dbReference>
<reference evidence="5" key="1">
    <citation type="submission" date="2018-02" db="EMBL/GenBank/DDBJ databases">
        <title>Rhizophora mucronata_Transcriptome.</title>
        <authorList>
            <person name="Meera S.P."/>
            <person name="Sreeshan A."/>
            <person name="Augustine A."/>
        </authorList>
    </citation>
    <scope>NUCLEOTIDE SEQUENCE</scope>
    <source>
        <tissue evidence="5">Leaf</tissue>
    </source>
</reference>
<dbReference type="NCBIfam" id="TIGR00756">
    <property type="entry name" value="PPR"/>
    <property type="match status" value="2"/>
</dbReference>
<dbReference type="GO" id="GO:0008270">
    <property type="term" value="F:zinc ion binding"/>
    <property type="evidence" value="ECO:0007669"/>
    <property type="project" value="InterPro"/>
</dbReference>
<dbReference type="Pfam" id="PF01535">
    <property type="entry name" value="PPR"/>
    <property type="match status" value="7"/>
</dbReference>
<sequence>MAVKCIRLCDFGAGLRLLNFSRNLSSSSSLLRQSPSQTHKAKDLYNQVRQLSVRGRLDDALSLFYDAASSLLFSDSRKIYARLFHACACHRYLQQGRYLHQYMLSHHPNSSEDLTLTNHLINMYAKCGDLGYARQLLDEMSSRNCVSWTALISGYAQRGQGYECFCLFCNMLDVCRPNEFALASVLACCDYEHGTQLHALALKIALDSNAFVGNALITMYSGKNTSDVNGTYTSSLDEAWSVFETMESRNLVSWNSMIAGFQFHKLGAQAFDLFSQMHSIGDGFNCATLVSVFSGFSGTYGDNFDLGLRYCFQLHSLGFKSGLLLSIEVATALIKAYSDLGGQVSNCYKLFLETSGYRDIVSWTSIITAFAECEPEESLFLFRQLHREDLDPDWYTYSIVIKACAGLVNERHALAVHSLVVKAGFEVDTVLSNSLIHAYARCGSIDLSKQVFVEMQCRDRVSWNSILKAYALHGQAKEALDLFPQMNIQPDSSTMVALLSACSHVGLLEEGIKIFDNMFVSYGILPQLDHYACMVDILGRAGQVFEAYDLISRMPMEPDSVIWSALLGSCRKHGEMQLATLAADKLKELEPRNSLSYVQMSNIYCSRGKHNKAGVTREEMKGSRVRKNPGLSWIEIGNRVHEFASGGNHHPFREFIYSELDALVRQLKKIGYVPETTLALHDIEEEHKEEELSRHSEKLALVFAIMNEGALYYNKSIIKIVKNIRICLDCHNFMKLASGHLQKEIIVRDSNRFHHFKNRICSCNDYW</sequence>
<evidence type="ECO:0000256" key="2">
    <source>
        <dbReference type="ARBA" id="ARBA00022737"/>
    </source>
</evidence>
<dbReference type="GO" id="GO:0003723">
    <property type="term" value="F:RNA binding"/>
    <property type="evidence" value="ECO:0007669"/>
    <property type="project" value="InterPro"/>
</dbReference>
<evidence type="ECO:0000256" key="3">
    <source>
        <dbReference type="PROSITE-ProRule" id="PRU00708"/>
    </source>
</evidence>
<proteinExistence type="inferred from homology"/>
<dbReference type="InterPro" id="IPR032867">
    <property type="entry name" value="DYW_dom"/>
</dbReference>
<dbReference type="InterPro" id="IPR002885">
    <property type="entry name" value="PPR_rpt"/>
</dbReference>
<dbReference type="Pfam" id="PF20431">
    <property type="entry name" value="E_motif"/>
    <property type="match status" value="1"/>
</dbReference>
<dbReference type="FunFam" id="1.25.40.10:FF:001093">
    <property type="entry name" value="Pentatricopeptide repeat-containing protein At2g34400"/>
    <property type="match status" value="1"/>
</dbReference>